<evidence type="ECO:0000313" key="9">
    <source>
        <dbReference type="Proteomes" id="UP000509704"/>
    </source>
</evidence>
<keyword evidence="2" id="KW-0805">Transcription regulation</keyword>
<feature type="compositionally biased region" description="Polar residues" evidence="7">
    <location>
        <begin position="98"/>
        <end position="107"/>
    </location>
</feature>
<gene>
    <name evidence="8" type="ORF">HG535_0C00360</name>
</gene>
<dbReference type="InterPro" id="IPR003195">
    <property type="entry name" value="TFIID_TAF13"/>
</dbReference>
<comment type="subcellular location">
    <subcellularLocation>
        <location evidence="1">Nucleus</location>
    </subcellularLocation>
</comment>
<evidence type="ECO:0000256" key="7">
    <source>
        <dbReference type="SAM" id="MobiDB-lite"/>
    </source>
</evidence>
<dbReference type="GO" id="GO:0005669">
    <property type="term" value="C:transcription factor TFIID complex"/>
    <property type="evidence" value="ECO:0007669"/>
    <property type="project" value="TreeGrafter"/>
</dbReference>
<dbReference type="Pfam" id="PF02269">
    <property type="entry name" value="TFIID-18kDa"/>
    <property type="match status" value="1"/>
</dbReference>
<dbReference type="InterPro" id="IPR009072">
    <property type="entry name" value="Histone-fold"/>
</dbReference>
<dbReference type="AlphaFoldDB" id="A0A7H9AZR4"/>
<keyword evidence="4" id="KW-0539">Nucleus</keyword>
<evidence type="ECO:0000313" key="8">
    <source>
        <dbReference type="EMBL" id="QLG71687.1"/>
    </source>
</evidence>
<feature type="region of interest" description="Disordered" evidence="7">
    <location>
        <begin position="95"/>
        <end position="162"/>
    </location>
</feature>
<reference evidence="8 9" key="1">
    <citation type="submission" date="2020-07" db="EMBL/GenBank/DDBJ databases">
        <title>The yeast mating-type switching endonuclease HO is a domesticated member of an unorthodox homing genetic element family.</title>
        <authorList>
            <person name="Coughlan A.Y."/>
            <person name="Lombardi L."/>
            <person name="Braun-Galleani S."/>
            <person name="Martos A.R."/>
            <person name="Galeote V."/>
            <person name="Bigey F."/>
            <person name="Dequin S."/>
            <person name="Byrne K.P."/>
            <person name="Wolfe K.H."/>
        </authorList>
    </citation>
    <scope>NUCLEOTIDE SEQUENCE [LARGE SCALE GENOMIC DNA]</scope>
    <source>
        <strain evidence="8 9">NRRL Y-6702</strain>
    </source>
</reference>
<dbReference type="EMBL" id="CP058606">
    <property type="protein sequence ID" value="QLG71687.1"/>
    <property type="molecule type" value="Genomic_DNA"/>
</dbReference>
<dbReference type="RefSeq" id="XP_037143415.1">
    <property type="nucleotide sequence ID" value="XM_037287520.1"/>
</dbReference>
<dbReference type="CDD" id="cd07978">
    <property type="entry name" value="HFD_TAF13"/>
    <property type="match status" value="1"/>
</dbReference>
<dbReference type="PANTHER" id="PTHR11380:SF5">
    <property type="entry name" value="TRANSCRIPTION INITIATION FACTOR TFIID SUBUNIT 13"/>
    <property type="match status" value="1"/>
</dbReference>
<dbReference type="GeneID" id="59235383"/>
<dbReference type="GO" id="GO:0051123">
    <property type="term" value="P:RNA polymerase II preinitiation complex assembly"/>
    <property type="evidence" value="ECO:0007669"/>
    <property type="project" value="TreeGrafter"/>
</dbReference>
<evidence type="ECO:0000256" key="6">
    <source>
        <dbReference type="ARBA" id="ARBA00040136"/>
    </source>
</evidence>
<evidence type="ECO:0000256" key="2">
    <source>
        <dbReference type="ARBA" id="ARBA00023015"/>
    </source>
</evidence>
<comment type="similarity">
    <text evidence="5">Belongs to the TAF13 family.</text>
</comment>
<dbReference type="KEGG" id="zmk:HG535_0C00360"/>
<dbReference type="GO" id="GO:0046982">
    <property type="term" value="F:protein heterodimerization activity"/>
    <property type="evidence" value="ECO:0007669"/>
    <property type="project" value="InterPro"/>
</dbReference>
<dbReference type="OrthoDB" id="10266074at2759"/>
<dbReference type="Proteomes" id="UP000509704">
    <property type="component" value="Chromosome 3"/>
</dbReference>
<feature type="compositionally biased region" description="Basic residues" evidence="7">
    <location>
        <begin position="137"/>
        <end position="162"/>
    </location>
</feature>
<organism evidence="8 9">
    <name type="scientific">Zygotorulaspora mrakii</name>
    <name type="common">Zygosaccharomyces mrakii</name>
    <dbReference type="NCBI Taxonomy" id="42260"/>
    <lineage>
        <taxon>Eukaryota</taxon>
        <taxon>Fungi</taxon>
        <taxon>Dikarya</taxon>
        <taxon>Ascomycota</taxon>
        <taxon>Saccharomycotina</taxon>
        <taxon>Saccharomycetes</taxon>
        <taxon>Saccharomycetales</taxon>
        <taxon>Saccharomycetaceae</taxon>
        <taxon>Zygotorulaspora</taxon>
    </lineage>
</organism>
<keyword evidence="3" id="KW-0804">Transcription</keyword>
<evidence type="ECO:0000256" key="4">
    <source>
        <dbReference type="ARBA" id="ARBA00023242"/>
    </source>
</evidence>
<keyword evidence="9" id="KW-1185">Reference proteome</keyword>
<feature type="compositionally biased region" description="Acidic residues" evidence="7">
    <location>
        <begin position="114"/>
        <end position="133"/>
    </location>
</feature>
<dbReference type="SUPFAM" id="SSF47113">
    <property type="entry name" value="Histone-fold"/>
    <property type="match status" value="1"/>
</dbReference>
<dbReference type="Gene3D" id="1.10.20.10">
    <property type="entry name" value="Histone, subunit A"/>
    <property type="match status" value="1"/>
</dbReference>
<evidence type="ECO:0000256" key="5">
    <source>
        <dbReference type="ARBA" id="ARBA00038392"/>
    </source>
</evidence>
<dbReference type="PANTHER" id="PTHR11380">
    <property type="entry name" value="TRANSCRIPTION INITIATION FACTOR TFIID/SUPT3-RELATED"/>
    <property type="match status" value="1"/>
</dbReference>
<sequence>MSKKMKRNNFFAKDVSSLLYAYGDVPQPLQETIQCMDDLVAGYLVDICTSASKTAQNSQRTKLKLEDFRFAIRHDPIKLARSDELIATNKLITEAKKQFNSTDNQSLKKVKEGDNDEEEEEEDDDEDADDDNDAAGFKRKAKHDNKTAKSNRNKNKRAKQQA</sequence>
<evidence type="ECO:0000256" key="3">
    <source>
        <dbReference type="ARBA" id="ARBA00023163"/>
    </source>
</evidence>
<protein>
    <recommendedName>
        <fullName evidence="6">Transcription initiation factor TFIID subunit 13</fullName>
    </recommendedName>
</protein>
<name>A0A7H9AZR4_ZYGMR</name>
<accession>A0A7H9AZR4</accession>
<proteinExistence type="inferred from homology"/>
<evidence type="ECO:0000256" key="1">
    <source>
        <dbReference type="ARBA" id="ARBA00004123"/>
    </source>
</evidence>